<dbReference type="InterPro" id="IPR035979">
    <property type="entry name" value="RBD_domain_sf"/>
</dbReference>
<accession>A0A0B2W5D6</accession>
<dbReference type="GO" id="GO:0003723">
    <property type="term" value="F:RNA binding"/>
    <property type="evidence" value="ECO:0007669"/>
    <property type="project" value="UniProtKB-KW"/>
</dbReference>
<comment type="caution">
    <text evidence="4">The sequence shown here is derived from an EMBL/GenBank/DDBJ whole genome shotgun (WGS) entry which is preliminary data.</text>
</comment>
<evidence type="ECO:0000256" key="2">
    <source>
        <dbReference type="ARBA" id="ARBA00022884"/>
    </source>
</evidence>
<protein>
    <submittedName>
        <fullName evidence="4">RNA-binding protein 12</fullName>
    </submittedName>
</protein>
<proteinExistence type="predicted"/>
<dbReference type="STRING" id="6265.A0A0B2W5D6"/>
<dbReference type="Proteomes" id="UP000031036">
    <property type="component" value="Unassembled WGS sequence"/>
</dbReference>
<dbReference type="Gene3D" id="3.30.70.330">
    <property type="match status" value="1"/>
</dbReference>
<dbReference type="PANTHER" id="PTHR13976">
    <property type="entry name" value="HETEROGENEOUS NUCLEAR RIBONUCLEOPROTEIN-RELATED"/>
    <property type="match status" value="1"/>
</dbReference>
<evidence type="ECO:0000313" key="5">
    <source>
        <dbReference type="Proteomes" id="UP000031036"/>
    </source>
</evidence>
<keyword evidence="5" id="KW-1185">Reference proteome</keyword>
<keyword evidence="2" id="KW-0694">RNA-binding</keyword>
<dbReference type="SUPFAM" id="SSF54928">
    <property type="entry name" value="RNA-binding domain, RBD"/>
    <property type="match status" value="1"/>
</dbReference>
<dbReference type="OrthoDB" id="2588702at2759"/>
<name>A0A0B2W5D6_TOXCA</name>
<dbReference type="InterPro" id="IPR012677">
    <property type="entry name" value="Nucleotide-bd_a/b_plait_sf"/>
</dbReference>
<dbReference type="InterPro" id="IPR050666">
    <property type="entry name" value="ESRP"/>
</dbReference>
<dbReference type="EMBL" id="JPKZ01000163">
    <property type="protein sequence ID" value="KHN88879.1"/>
    <property type="molecule type" value="Genomic_DNA"/>
</dbReference>
<evidence type="ECO:0000313" key="4">
    <source>
        <dbReference type="EMBL" id="KHN88879.1"/>
    </source>
</evidence>
<evidence type="ECO:0000256" key="3">
    <source>
        <dbReference type="SAM" id="MobiDB-lite"/>
    </source>
</evidence>
<gene>
    <name evidence="4" type="primary">RBM12</name>
    <name evidence="4" type="ORF">Tcan_02950</name>
</gene>
<reference evidence="4 5" key="1">
    <citation type="submission" date="2014-11" db="EMBL/GenBank/DDBJ databases">
        <title>Genetic blueprint of the zoonotic pathogen Toxocara canis.</title>
        <authorList>
            <person name="Zhu X.-Q."/>
            <person name="Korhonen P.K."/>
            <person name="Cai H."/>
            <person name="Young N.D."/>
            <person name="Nejsum P."/>
            <person name="von Samson-Himmelstjerna G."/>
            <person name="Boag P.R."/>
            <person name="Tan P."/>
            <person name="Li Q."/>
            <person name="Min J."/>
            <person name="Yang Y."/>
            <person name="Wang X."/>
            <person name="Fang X."/>
            <person name="Hall R.S."/>
            <person name="Hofmann A."/>
            <person name="Sternberg P.W."/>
            <person name="Jex A.R."/>
            <person name="Gasser R.B."/>
        </authorList>
    </citation>
    <scope>NUCLEOTIDE SEQUENCE [LARGE SCALE GENOMIC DNA]</scope>
    <source>
        <strain evidence="4">PN_DK_2014</strain>
    </source>
</reference>
<evidence type="ECO:0000256" key="1">
    <source>
        <dbReference type="ARBA" id="ARBA00022737"/>
    </source>
</evidence>
<organism evidence="4 5">
    <name type="scientific">Toxocara canis</name>
    <name type="common">Canine roundworm</name>
    <dbReference type="NCBI Taxonomy" id="6265"/>
    <lineage>
        <taxon>Eukaryota</taxon>
        <taxon>Metazoa</taxon>
        <taxon>Ecdysozoa</taxon>
        <taxon>Nematoda</taxon>
        <taxon>Chromadorea</taxon>
        <taxon>Rhabditida</taxon>
        <taxon>Spirurina</taxon>
        <taxon>Ascaridomorpha</taxon>
        <taxon>Ascaridoidea</taxon>
        <taxon>Toxocaridae</taxon>
        <taxon>Toxocara</taxon>
    </lineage>
</organism>
<dbReference type="AlphaFoldDB" id="A0A0B2W5D6"/>
<sequence>MARNSKAASEMRSAVEEIMVPTANGMRKTIKQMAATMAEEIRKLLVATIRDVVSSLLLEMIKMSWIIRLQNLPLSANAADVRWFFAGLQIPDGAVHILGGPKGDVFIGFATFEDARQAMLRNNQPIHGQHVQLSVSSEQEKTAIIAEIFAGAISGESTSLSPPSAAQLDHSYNSVVREHTTISPQPSGVRVALAQALPSNNSPNEMACKDDDDEDYYTSIHPAELNLQFNGSVEHMYSGGKTLADIVSFGCAVPAIQTVSSAANSGATSVSRSVSAAGEVSSGQVNIAVMPQDACSPSALCAPLEKNASIYVELAHLNKEFWRPSALEEFLQPSVPLKLSSVKVVYNREGSHVHSLVRFESTSDAENALKRDGEQGISIRQCSEEVFNAAKDGSMLIAINAFSNGAGRNSDEDYSSKSISSPSPRRHSAISDDSESDEDTRSCCSQEESRRERRRQLKRSPSRSLAVKRFKNKFEKPFRFFVELSNLPHSVTEHEIRWFVTIAFLHIRHTISVSHISVPFY</sequence>
<feature type="region of interest" description="Disordered" evidence="3">
    <location>
        <begin position="407"/>
        <end position="462"/>
    </location>
</feature>
<keyword evidence="1" id="KW-0677">Repeat</keyword>
<feature type="compositionally biased region" description="Basic residues" evidence="3">
    <location>
        <begin position="452"/>
        <end position="462"/>
    </location>
</feature>